<dbReference type="SUPFAM" id="SSF57501">
    <property type="entry name" value="Cystine-knot cytokines"/>
    <property type="match status" value="1"/>
</dbReference>
<evidence type="ECO:0000256" key="1">
    <source>
        <dbReference type="SAM" id="SignalP"/>
    </source>
</evidence>
<sequence>MAITRLCMVWFCYVVVLSLLTHRKSSVEGTENMHDLTLVSLGLSKHTMQLQPSESAFLRGKREAGFSLEDILRADAVRQDHVRDRRQVVDDCSSCIEPPIAMCESTTRTKFPTHLEDIFGSTQRILNIPGIFEQPVVQTICQSSSCNLVHGNCTQEYREQSLIIILPPSDKCVLSTFLIPTGCACRATIFPPT</sequence>
<dbReference type="Proteomes" id="UP000695022">
    <property type="component" value="Unplaced"/>
</dbReference>
<dbReference type="RefSeq" id="XP_014672863.1">
    <property type="nucleotide sequence ID" value="XM_014817377.1"/>
</dbReference>
<feature type="signal peptide" evidence="1">
    <location>
        <begin position="1"/>
        <end position="26"/>
    </location>
</feature>
<feature type="chain" id="PRO_5046884597" evidence="1">
    <location>
        <begin position="27"/>
        <end position="193"/>
    </location>
</feature>
<protein>
    <submittedName>
        <fullName evidence="4">Uncharacterized protein LOC106813246</fullName>
    </submittedName>
</protein>
<keyword evidence="1" id="KW-0732">Signal</keyword>
<keyword evidence="3" id="KW-1185">Reference proteome</keyword>
<name>A0ABM1EKZ2_PRICU</name>
<organism evidence="3 4">
    <name type="scientific">Priapulus caudatus</name>
    <name type="common">Priapulid worm</name>
    <dbReference type="NCBI Taxonomy" id="37621"/>
    <lineage>
        <taxon>Eukaryota</taxon>
        <taxon>Metazoa</taxon>
        <taxon>Ecdysozoa</taxon>
        <taxon>Scalidophora</taxon>
        <taxon>Priapulida</taxon>
        <taxon>Priapulimorpha</taxon>
        <taxon>Priapulimorphida</taxon>
        <taxon>Priapulidae</taxon>
        <taxon>Priapulus</taxon>
    </lineage>
</organism>
<feature type="domain" description="Spaetzle" evidence="2">
    <location>
        <begin position="101"/>
        <end position="186"/>
    </location>
</feature>
<accession>A0ABM1EKZ2</accession>
<dbReference type="InterPro" id="IPR032104">
    <property type="entry name" value="Spaetzle"/>
</dbReference>
<proteinExistence type="predicted"/>
<reference evidence="4" key="1">
    <citation type="submission" date="2025-08" db="UniProtKB">
        <authorList>
            <consortium name="RefSeq"/>
        </authorList>
    </citation>
    <scope>IDENTIFICATION</scope>
</reference>
<dbReference type="InterPro" id="IPR029034">
    <property type="entry name" value="Cystine-knot_cytokine"/>
</dbReference>
<dbReference type="Gene3D" id="2.10.90.10">
    <property type="entry name" value="Cystine-knot cytokines"/>
    <property type="match status" value="1"/>
</dbReference>
<evidence type="ECO:0000259" key="2">
    <source>
        <dbReference type="Pfam" id="PF16077"/>
    </source>
</evidence>
<gene>
    <name evidence="4" type="primary">LOC106813246</name>
</gene>
<dbReference type="Pfam" id="PF16077">
    <property type="entry name" value="Spaetzle"/>
    <property type="match status" value="1"/>
</dbReference>
<evidence type="ECO:0000313" key="3">
    <source>
        <dbReference type="Proteomes" id="UP000695022"/>
    </source>
</evidence>
<evidence type="ECO:0000313" key="4">
    <source>
        <dbReference type="RefSeq" id="XP_014672863.1"/>
    </source>
</evidence>
<dbReference type="GeneID" id="106813246"/>